<dbReference type="PIRSF" id="PIRSF016636">
    <property type="entry name" value="AlgI_DltB"/>
    <property type="match status" value="1"/>
</dbReference>
<accession>A0ABR9ZNI1</accession>
<feature type="transmembrane region" description="Helical" evidence="8">
    <location>
        <begin position="351"/>
        <end position="370"/>
    </location>
</feature>
<dbReference type="InterPro" id="IPR004299">
    <property type="entry name" value="MBOAT_fam"/>
</dbReference>
<sequence length="472" mass="54521">MVFSNLFFLFAFLPVCLVFYYLMPKQKLKDVVLVIFSLFFYAWGEPIWVSLLILSATVDYIHGRVIENTNKQWQKRLVLLSSLVINLGLLSIFKYSAFFTQSLNAVFNLNYIAPSFSLPIGISFYTFQTLSYTVDVYRGEVKAQKSFLSFLLFVSLFHQLVAGPIVRYKDIAKEIEVRVLSWERFNKGVLRFIIGLGKKVIIANTAGDLARVYLDQSFSNLTVMGSWLGILLFAIQIYFDFSGYSDMAIGLGHMFGFTYKENFNYPYVSRSATEFWRRWHISLGSFFRDYVYIPMGGNRKRRLFNLATVWFLTGLWHGASWNFVLWGLYYGVLIVLEKQFLLRILDRIPRFINHIYLIGAVLLGWVLFYYTDLSQGLAYMKTMLGMSGVELFQATDLLRIKSNAAFLLLAIIFCMPISKHLYEKAQHKLSTSSFIPLLLSDVLKGVFVLAVLTISTALILGQSYNPFIYFRF</sequence>
<dbReference type="InterPro" id="IPR028362">
    <property type="entry name" value="AlgI"/>
</dbReference>
<evidence type="ECO:0000256" key="8">
    <source>
        <dbReference type="SAM" id="Phobius"/>
    </source>
</evidence>
<keyword evidence="7" id="KW-0808">Transferase</keyword>
<keyword evidence="10" id="KW-1185">Reference proteome</keyword>
<evidence type="ECO:0000256" key="6">
    <source>
        <dbReference type="ARBA" id="ARBA00023136"/>
    </source>
</evidence>
<evidence type="ECO:0000256" key="7">
    <source>
        <dbReference type="PIRNR" id="PIRNR016636"/>
    </source>
</evidence>
<dbReference type="InterPro" id="IPR051085">
    <property type="entry name" value="MB_O-acyltransferase"/>
</dbReference>
<evidence type="ECO:0000256" key="3">
    <source>
        <dbReference type="ARBA" id="ARBA00022475"/>
    </source>
</evidence>
<feature type="transmembrane region" description="Helical" evidence="8">
    <location>
        <begin position="6"/>
        <end position="24"/>
    </location>
</feature>
<keyword evidence="4 8" id="KW-0812">Transmembrane</keyword>
<feature type="transmembrane region" description="Helical" evidence="8">
    <location>
        <begin position="404"/>
        <end position="422"/>
    </location>
</feature>
<feature type="transmembrane region" description="Helical" evidence="8">
    <location>
        <begin position="31"/>
        <end position="57"/>
    </location>
</feature>
<comment type="caution">
    <text evidence="9">The sequence shown here is derived from an EMBL/GenBank/DDBJ whole genome shotgun (WGS) entry which is preliminary data.</text>
</comment>
<feature type="transmembrane region" description="Helical" evidence="8">
    <location>
        <begin position="189"/>
        <end position="206"/>
    </location>
</feature>
<comment type="subcellular location">
    <subcellularLocation>
        <location evidence="1">Cell membrane</location>
        <topology evidence="1">Multi-pass membrane protein</topology>
    </subcellularLocation>
</comment>
<protein>
    <submittedName>
        <fullName evidence="9">MBOAT family protein</fullName>
    </submittedName>
</protein>
<dbReference type="PIRSF" id="PIRSF500217">
    <property type="entry name" value="AlgI"/>
    <property type="match status" value="1"/>
</dbReference>
<dbReference type="PANTHER" id="PTHR13285">
    <property type="entry name" value="ACYLTRANSFERASE"/>
    <property type="match status" value="1"/>
</dbReference>
<feature type="transmembrane region" description="Helical" evidence="8">
    <location>
        <begin position="147"/>
        <end position="168"/>
    </location>
</feature>
<name>A0ABR9ZNI1_9FIRM</name>
<dbReference type="Proteomes" id="UP000614200">
    <property type="component" value="Unassembled WGS sequence"/>
</dbReference>
<comment type="similarity">
    <text evidence="2 7">Belongs to the membrane-bound acyltransferase family.</text>
</comment>
<dbReference type="Pfam" id="PF03062">
    <property type="entry name" value="MBOAT"/>
    <property type="match status" value="1"/>
</dbReference>
<keyword evidence="3 7" id="KW-1003">Cell membrane</keyword>
<evidence type="ECO:0000313" key="10">
    <source>
        <dbReference type="Proteomes" id="UP000614200"/>
    </source>
</evidence>
<reference evidence="9 10" key="1">
    <citation type="submission" date="2020-11" db="EMBL/GenBank/DDBJ databases">
        <title>Fusibacter basophilias sp. nov.</title>
        <authorList>
            <person name="Qiu D."/>
        </authorList>
    </citation>
    <scope>NUCLEOTIDE SEQUENCE [LARGE SCALE GENOMIC DNA]</scope>
    <source>
        <strain evidence="9 10">Q10-2</strain>
    </source>
</reference>
<feature type="transmembrane region" description="Helical" evidence="8">
    <location>
        <begin position="77"/>
        <end position="97"/>
    </location>
</feature>
<dbReference type="InterPro" id="IPR024194">
    <property type="entry name" value="Ac/AlaTfrase_AlgI/DltB"/>
</dbReference>
<feature type="transmembrane region" description="Helical" evidence="8">
    <location>
        <begin position="109"/>
        <end position="127"/>
    </location>
</feature>
<gene>
    <name evidence="9" type="ORF">ISU02_02635</name>
</gene>
<evidence type="ECO:0000256" key="5">
    <source>
        <dbReference type="ARBA" id="ARBA00022989"/>
    </source>
</evidence>
<evidence type="ECO:0000256" key="2">
    <source>
        <dbReference type="ARBA" id="ARBA00010323"/>
    </source>
</evidence>
<dbReference type="PANTHER" id="PTHR13285:SF18">
    <property type="entry name" value="PROTEIN-CYSTEINE N-PALMITOYLTRANSFERASE RASP"/>
    <property type="match status" value="1"/>
</dbReference>
<organism evidence="9 10">
    <name type="scientific">Fusibacter ferrireducens</name>
    <dbReference type="NCBI Taxonomy" id="2785058"/>
    <lineage>
        <taxon>Bacteria</taxon>
        <taxon>Bacillati</taxon>
        <taxon>Bacillota</taxon>
        <taxon>Clostridia</taxon>
        <taxon>Eubacteriales</taxon>
        <taxon>Eubacteriales Family XII. Incertae Sedis</taxon>
        <taxon>Fusibacter</taxon>
    </lineage>
</organism>
<feature type="transmembrane region" description="Helical" evidence="8">
    <location>
        <begin position="325"/>
        <end position="344"/>
    </location>
</feature>
<dbReference type="RefSeq" id="WP_194700220.1">
    <property type="nucleotide sequence ID" value="NZ_JADKNH010000001.1"/>
</dbReference>
<proteinExistence type="inferred from homology"/>
<dbReference type="EMBL" id="JADKNH010000001">
    <property type="protein sequence ID" value="MBF4691994.1"/>
    <property type="molecule type" value="Genomic_DNA"/>
</dbReference>
<keyword evidence="7" id="KW-0012">Acyltransferase</keyword>
<evidence type="ECO:0000256" key="4">
    <source>
        <dbReference type="ARBA" id="ARBA00022692"/>
    </source>
</evidence>
<feature type="transmembrane region" description="Helical" evidence="8">
    <location>
        <begin position="218"/>
        <end position="239"/>
    </location>
</feature>
<evidence type="ECO:0000313" key="9">
    <source>
        <dbReference type="EMBL" id="MBF4691994.1"/>
    </source>
</evidence>
<keyword evidence="5 8" id="KW-1133">Transmembrane helix</keyword>
<keyword evidence="6 7" id="KW-0472">Membrane</keyword>
<feature type="transmembrane region" description="Helical" evidence="8">
    <location>
        <begin position="442"/>
        <end position="461"/>
    </location>
</feature>
<evidence type="ECO:0000256" key="1">
    <source>
        <dbReference type="ARBA" id="ARBA00004651"/>
    </source>
</evidence>